<evidence type="ECO:0000256" key="2">
    <source>
        <dbReference type="ARBA" id="ARBA00022529"/>
    </source>
</evidence>
<dbReference type="RefSeq" id="WP_010864476.1">
    <property type="nucleotide sequence ID" value="NZ_KB944511.1"/>
</dbReference>
<dbReference type="InterPro" id="IPR051018">
    <property type="entry name" value="Bacteriophage_GH24"/>
</dbReference>
<keyword evidence="8" id="KW-1185">Reference proteome</keyword>
<dbReference type="CDD" id="cd16901">
    <property type="entry name" value="lyz_P1"/>
    <property type="match status" value="1"/>
</dbReference>
<dbReference type="InterPro" id="IPR023347">
    <property type="entry name" value="Lysozyme_dom_sf"/>
</dbReference>
<dbReference type="PANTHER" id="PTHR38107:SF4">
    <property type="entry name" value="LYSOZYME"/>
    <property type="match status" value="1"/>
</dbReference>
<dbReference type="Proteomes" id="UP000014012">
    <property type="component" value="Unassembled WGS sequence"/>
</dbReference>
<dbReference type="GO" id="GO:0003796">
    <property type="term" value="F:lysozyme activity"/>
    <property type="evidence" value="ECO:0007669"/>
    <property type="project" value="UniProtKB-EC"/>
</dbReference>
<dbReference type="EC" id="3.2.1.17" evidence="6"/>
<dbReference type="AlphaFoldDB" id="R8AN89"/>
<comment type="caution">
    <text evidence="7">The sequence shown here is derived from an EMBL/GenBank/DDBJ whole genome shotgun (WGS) entry which is preliminary data.</text>
</comment>
<proteinExistence type="inferred from homology"/>
<gene>
    <name evidence="7" type="ORF">PLESHI_14376</name>
</gene>
<keyword evidence="3 6" id="KW-0081">Bacteriolytic enzyme</keyword>
<evidence type="ECO:0000256" key="5">
    <source>
        <dbReference type="ARBA" id="ARBA00023295"/>
    </source>
</evidence>
<dbReference type="GO" id="GO:0042742">
    <property type="term" value="P:defense response to bacterium"/>
    <property type="evidence" value="ECO:0007669"/>
    <property type="project" value="UniProtKB-KW"/>
</dbReference>
<dbReference type="GO" id="GO:0009253">
    <property type="term" value="P:peptidoglycan catabolic process"/>
    <property type="evidence" value="ECO:0007669"/>
    <property type="project" value="InterPro"/>
</dbReference>
<evidence type="ECO:0000313" key="7">
    <source>
        <dbReference type="EMBL" id="EON87819.1"/>
    </source>
</evidence>
<dbReference type="Pfam" id="PF00959">
    <property type="entry name" value="Phage_lysozyme"/>
    <property type="match status" value="1"/>
</dbReference>
<keyword evidence="2 6" id="KW-0929">Antimicrobial</keyword>
<keyword evidence="4 6" id="KW-0378">Hydrolase</keyword>
<dbReference type="PANTHER" id="PTHR38107">
    <property type="match status" value="1"/>
</dbReference>
<name>R8AN89_PLESH</name>
<dbReference type="SUPFAM" id="SSF53955">
    <property type="entry name" value="Lysozyme-like"/>
    <property type="match status" value="1"/>
</dbReference>
<dbReference type="PATRIC" id="fig|1315976.3.peg.2747"/>
<sequence length="170" mass="18497">MNSSTVKRCLVGAILALVAMVPGYHQLKVSDEGLKLIADFEGCRLTPYRCSAGVWTNGIGHTEGVTSKSVVTERQVAENLVADVARTEKALAHCMPVTMPQPVYDAVVSWGFNVGPSAACRSTLAHFINQRNWSQACQQLSRWVYVGGVKNAGLVSRRQRELAHCLRGVN</sequence>
<evidence type="ECO:0000256" key="4">
    <source>
        <dbReference type="ARBA" id="ARBA00022801"/>
    </source>
</evidence>
<dbReference type="InterPro" id="IPR023346">
    <property type="entry name" value="Lysozyme-like_dom_sf"/>
</dbReference>
<comment type="similarity">
    <text evidence="6">Belongs to the glycosyl hydrolase 24 family.</text>
</comment>
<evidence type="ECO:0000256" key="3">
    <source>
        <dbReference type="ARBA" id="ARBA00022638"/>
    </source>
</evidence>
<dbReference type="GO" id="GO:0016998">
    <property type="term" value="P:cell wall macromolecule catabolic process"/>
    <property type="evidence" value="ECO:0007669"/>
    <property type="project" value="InterPro"/>
</dbReference>
<evidence type="ECO:0000313" key="8">
    <source>
        <dbReference type="Proteomes" id="UP000014012"/>
    </source>
</evidence>
<dbReference type="HOGENOM" id="CLU_091641_2_1_6"/>
<dbReference type="Gene3D" id="1.10.530.40">
    <property type="match status" value="1"/>
</dbReference>
<protein>
    <recommendedName>
        <fullName evidence="6">Lysozyme</fullName>
        <ecNumber evidence="6">3.2.1.17</ecNumber>
    </recommendedName>
</protein>
<reference evidence="7 8" key="1">
    <citation type="journal article" date="2013" name="Genome Announc.">
        <title>Genome Sequence of Plesiomonas shigelloides Strain 302-73 (Serotype O1).</title>
        <authorList>
            <person name="Pique N."/>
            <person name="Aquilini E."/>
            <person name="Alioto T."/>
            <person name="Minana-Galbis D."/>
            <person name="Tomas J.M."/>
        </authorList>
    </citation>
    <scope>NUCLEOTIDE SEQUENCE [LARGE SCALE GENOMIC DNA]</scope>
    <source>
        <strain evidence="7 8">302-73</strain>
    </source>
</reference>
<dbReference type="HAMAP" id="MF_04110">
    <property type="entry name" value="ENDOLYSIN_T4"/>
    <property type="match status" value="1"/>
</dbReference>
<evidence type="ECO:0000256" key="6">
    <source>
        <dbReference type="RuleBase" id="RU003788"/>
    </source>
</evidence>
<dbReference type="EMBL" id="AQQO01000358">
    <property type="protein sequence ID" value="EON87819.1"/>
    <property type="molecule type" value="Genomic_DNA"/>
</dbReference>
<dbReference type="OrthoDB" id="8141296at2"/>
<keyword evidence="5 6" id="KW-0326">Glycosidase</keyword>
<organism evidence="7 8">
    <name type="scientific">Plesiomonas shigelloides 302-73</name>
    <dbReference type="NCBI Taxonomy" id="1315976"/>
    <lineage>
        <taxon>Bacteria</taxon>
        <taxon>Pseudomonadati</taxon>
        <taxon>Pseudomonadota</taxon>
        <taxon>Gammaproteobacteria</taxon>
        <taxon>Enterobacterales</taxon>
        <taxon>Enterobacteriaceae</taxon>
        <taxon>Plesiomonas</taxon>
    </lineage>
</organism>
<dbReference type="InterPro" id="IPR002196">
    <property type="entry name" value="Glyco_hydro_24"/>
</dbReference>
<dbReference type="InterPro" id="IPR034690">
    <property type="entry name" value="Endolysin_T4_type"/>
</dbReference>
<comment type="catalytic activity">
    <reaction evidence="1 6">
        <text>Hydrolysis of (1-&gt;4)-beta-linkages between N-acetylmuramic acid and N-acetyl-D-glucosamine residues in a peptidoglycan and between N-acetyl-D-glucosamine residues in chitodextrins.</text>
        <dbReference type="EC" id="3.2.1.17"/>
    </reaction>
</comment>
<accession>R8AN89</accession>
<dbReference type="GO" id="GO:0031640">
    <property type="term" value="P:killing of cells of another organism"/>
    <property type="evidence" value="ECO:0007669"/>
    <property type="project" value="UniProtKB-KW"/>
</dbReference>
<evidence type="ECO:0000256" key="1">
    <source>
        <dbReference type="ARBA" id="ARBA00000632"/>
    </source>
</evidence>